<keyword evidence="3" id="KW-1185">Reference proteome</keyword>
<dbReference type="InterPro" id="IPR024778">
    <property type="entry name" value="Put_cellulase"/>
</dbReference>
<name>A0A7K3MAS4_9ACTN</name>
<comment type="caution">
    <text evidence="2">The sequence shown here is derived from an EMBL/GenBank/DDBJ whole genome shotgun (WGS) entry which is preliminary data.</text>
</comment>
<gene>
    <name evidence="2" type="ORF">F7O44_24710</name>
</gene>
<feature type="compositionally biased region" description="Low complexity" evidence="1">
    <location>
        <begin position="1"/>
        <end position="29"/>
    </location>
</feature>
<proteinExistence type="predicted"/>
<dbReference type="Gene3D" id="3.20.20.80">
    <property type="entry name" value="Glycosidases"/>
    <property type="match status" value="1"/>
</dbReference>
<evidence type="ECO:0008006" key="4">
    <source>
        <dbReference type="Google" id="ProtNLM"/>
    </source>
</evidence>
<accession>A0A7K3MAS4</accession>
<feature type="compositionally biased region" description="Basic residues" evidence="1">
    <location>
        <begin position="38"/>
        <end position="48"/>
    </location>
</feature>
<evidence type="ECO:0000313" key="3">
    <source>
        <dbReference type="Proteomes" id="UP000460435"/>
    </source>
</evidence>
<reference evidence="2 3" key="1">
    <citation type="submission" date="2019-11" db="EMBL/GenBank/DDBJ databases">
        <authorList>
            <person name="Li X.-J."/>
            <person name="Feng X.-M."/>
        </authorList>
    </citation>
    <scope>NUCLEOTIDE SEQUENCE [LARGE SCALE GENOMIC DNA]</scope>
    <source>
        <strain evidence="2 3">XMNu-373</strain>
    </source>
</reference>
<dbReference type="SUPFAM" id="SSF51445">
    <property type="entry name" value="(Trans)glycosidases"/>
    <property type="match status" value="1"/>
</dbReference>
<evidence type="ECO:0000313" key="2">
    <source>
        <dbReference type="EMBL" id="NDL60280.1"/>
    </source>
</evidence>
<dbReference type="EMBL" id="WLZY01000011">
    <property type="protein sequence ID" value="NDL60280.1"/>
    <property type="molecule type" value="Genomic_DNA"/>
</dbReference>
<dbReference type="InterPro" id="IPR017853">
    <property type="entry name" value="GH"/>
</dbReference>
<dbReference type="Pfam" id="PF12876">
    <property type="entry name" value="Cellulase-like"/>
    <property type="match status" value="1"/>
</dbReference>
<sequence>MSSPRVPCSRPCRQPSSSSCSRNTSSPASWSGPTNERPRHHRVAAHRRQGAHAVYTPVPLPPHLPERLTVSLWDFTWYTRTGPGEPFEDLDAAFARAVELGYNTVRICAMPFLLFRSGVDTSALTLEPLGGDYAQRTRWYDVKATTTIDAREHLLEFFRAAKRHNCYVIVSSWEYQQSSSFAADPAWFDALMAVEPDARAAVLAEAHADLMDLLNSHELADRVAFVELHNEVQAGYLTDGLPSEQSAVVALRDRLERGLDTFKTRHPTVPVTVNYARVPLTELRGVARNVDVAVFHPYIYGVLGEMVERYRLRGDGADFPQDDVRTTFLRDGAPDLADWLPPADKRWKLRATIVGKPEIYLHDWCDVEAYDRWLYERYATHKVGMEDKLVEWIEAGADFALSRGIPLVLGEGWIGYTPAHGSFEEGPVGAQMCRLAVHTAARVGAWGTVVCSNAAPHHLMWADEQLQTSCNAMFRESSTAPAWHSGP</sequence>
<protein>
    <recommendedName>
        <fullName evidence="4">Cellulase family glycosylhydrolase</fullName>
    </recommendedName>
</protein>
<dbReference type="Proteomes" id="UP000460435">
    <property type="component" value="Unassembled WGS sequence"/>
</dbReference>
<feature type="region of interest" description="Disordered" evidence="1">
    <location>
        <begin position="1"/>
        <end position="48"/>
    </location>
</feature>
<organism evidence="2 3">
    <name type="scientific">Phytoactinopolyspora mesophila</name>
    <dbReference type="NCBI Taxonomy" id="2650750"/>
    <lineage>
        <taxon>Bacteria</taxon>
        <taxon>Bacillati</taxon>
        <taxon>Actinomycetota</taxon>
        <taxon>Actinomycetes</taxon>
        <taxon>Jiangellales</taxon>
        <taxon>Jiangellaceae</taxon>
        <taxon>Phytoactinopolyspora</taxon>
    </lineage>
</organism>
<dbReference type="AlphaFoldDB" id="A0A7K3MAS4"/>
<evidence type="ECO:0000256" key="1">
    <source>
        <dbReference type="SAM" id="MobiDB-lite"/>
    </source>
</evidence>